<gene>
    <name evidence="1" type="ORF">AN619_04920</name>
</gene>
<evidence type="ECO:0000313" key="2">
    <source>
        <dbReference type="Proteomes" id="UP000070456"/>
    </source>
</evidence>
<keyword evidence="2" id="KW-1185">Reference proteome</keyword>
<dbReference type="EMBL" id="LOEE01000016">
    <property type="protein sequence ID" value="KXG77366.1"/>
    <property type="molecule type" value="Genomic_DNA"/>
</dbReference>
<dbReference type="SUPFAM" id="SSF52172">
    <property type="entry name" value="CheY-like"/>
    <property type="match status" value="1"/>
</dbReference>
<reference evidence="1 2" key="1">
    <citation type="submission" date="2015-12" db="EMBL/GenBank/DDBJ databases">
        <title>Draft genome sequence of the thermoanaerobe Thermotalea metallivorans, an isolate from the runoff channel of the Great Artesian Basin, Australia.</title>
        <authorList>
            <person name="Patel B.K."/>
        </authorList>
    </citation>
    <scope>NUCLEOTIDE SEQUENCE [LARGE SCALE GENOMIC DNA]</scope>
    <source>
        <strain evidence="1 2">B2-1</strain>
    </source>
</reference>
<dbReference type="RefSeq" id="WP_068554758.1">
    <property type="nucleotide sequence ID" value="NZ_LOEE01000016.1"/>
</dbReference>
<dbReference type="STRING" id="520762.AN619_04920"/>
<name>A0A140L9Z1_9FIRM</name>
<accession>A0A140L9Z1</accession>
<evidence type="ECO:0008006" key="3">
    <source>
        <dbReference type="Google" id="ProtNLM"/>
    </source>
</evidence>
<dbReference type="OrthoDB" id="1787531at2"/>
<organism evidence="1 2">
    <name type="scientific">Thermotalea metallivorans</name>
    <dbReference type="NCBI Taxonomy" id="520762"/>
    <lineage>
        <taxon>Bacteria</taxon>
        <taxon>Bacillati</taxon>
        <taxon>Bacillota</taxon>
        <taxon>Clostridia</taxon>
        <taxon>Peptostreptococcales</taxon>
        <taxon>Thermotaleaceae</taxon>
        <taxon>Thermotalea</taxon>
    </lineage>
</organism>
<dbReference type="InterPro" id="IPR027417">
    <property type="entry name" value="P-loop_NTPase"/>
</dbReference>
<proteinExistence type="predicted"/>
<dbReference type="Gene3D" id="3.40.50.2300">
    <property type="match status" value="1"/>
</dbReference>
<dbReference type="Gene3D" id="3.40.50.300">
    <property type="entry name" value="P-loop containing nucleotide triphosphate hydrolases"/>
    <property type="match status" value="1"/>
</dbReference>
<dbReference type="Proteomes" id="UP000070456">
    <property type="component" value="Unassembled WGS sequence"/>
</dbReference>
<dbReference type="AlphaFoldDB" id="A0A140L9Z1"/>
<dbReference type="InterPro" id="IPR011006">
    <property type="entry name" value="CheY-like_superfamily"/>
</dbReference>
<evidence type="ECO:0000313" key="1">
    <source>
        <dbReference type="EMBL" id="KXG77366.1"/>
    </source>
</evidence>
<sequence length="555" mass="62856">MSRIHCIFEKADEAIVDAIRKNGEVIQWDYTFGTAMRFLASTEEIPEIIIASEFASTGKKEDLLEYIERMKRDAKGAKIVILLSPERAKDREFLLEMDATGVEYYPAEDIYLEDIKKWTTIRKNDNDIKVVFAANMEELEEPLRVIRGIDIVETVFEREVIVDVVERRKPDVVLLSPRLPGSVDLIDIAWELKRMDVTLIFLADTIDPQDLTIQRMREQGVDEIIFKMPKIGELEDIIKNRKKKGNNKKVYEEPQENEEASKGGLFRKAMHNIPKIQVSVPKIQINKPSIPALPKRPRRIKAKKGITRLDNVIVIFSPNPSGKTFVSVNLAAAFANAGIKTAILDCTRNLGLHTWLNLPLEEDGLSKALQETENVLDFSYQPKLLHNIEVITQDPGIGAAAFQGKQLGKILTDLSESCDVVIVDLGLDIQSEEALQILQKGGYMLVIGDPDYHHSVTLQLVMDELIEKGIIELNRVHTVYNRYIDGMKVPISDVEAATGMGMKWRIPEATKEVYESIRHGIPASMFSIDLKKSFVLLAQDLMEMIKNDEIYETIS</sequence>
<dbReference type="SUPFAM" id="SSF52540">
    <property type="entry name" value="P-loop containing nucleoside triphosphate hydrolases"/>
    <property type="match status" value="1"/>
</dbReference>
<comment type="caution">
    <text evidence="1">The sequence shown here is derived from an EMBL/GenBank/DDBJ whole genome shotgun (WGS) entry which is preliminary data.</text>
</comment>
<protein>
    <recommendedName>
        <fullName evidence="3">CobQ/CobB/MinD/ParA nucleotide binding domain-containing protein</fullName>
    </recommendedName>
</protein>